<proteinExistence type="predicted"/>
<feature type="transmembrane region" description="Helical" evidence="1">
    <location>
        <begin position="64"/>
        <end position="86"/>
    </location>
</feature>
<evidence type="ECO:0000313" key="3">
    <source>
        <dbReference type="Proteomes" id="UP000295645"/>
    </source>
</evidence>
<keyword evidence="1" id="KW-0472">Membrane</keyword>
<dbReference type="OrthoDB" id="5953908at2"/>
<accession>A0A4R3YMI6</accession>
<name>A0A4R3YMI6_9GAMM</name>
<feature type="transmembrane region" description="Helical" evidence="1">
    <location>
        <begin position="20"/>
        <end position="44"/>
    </location>
</feature>
<evidence type="ECO:0000313" key="2">
    <source>
        <dbReference type="EMBL" id="TCV92043.1"/>
    </source>
</evidence>
<protein>
    <submittedName>
        <fullName evidence="2">Uncharacterized protein</fullName>
    </submittedName>
</protein>
<keyword evidence="1" id="KW-0812">Transmembrane</keyword>
<keyword evidence="1" id="KW-1133">Transmembrane helix</keyword>
<dbReference type="Proteomes" id="UP000295645">
    <property type="component" value="Unassembled WGS sequence"/>
</dbReference>
<organism evidence="2 3">
    <name type="scientific">Luteibacter rhizovicinus</name>
    <dbReference type="NCBI Taxonomy" id="242606"/>
    <lineage>
        <taxon>Bacteria</taxon>
        <taxon>Pseudomonadati</taxon>
        <taxon>Pseudomonadota</taxon>
        <taxon>Gammaproteobacteria</taxon>
        <taxon>Lysobacterales</taxon>
        <taxon>Rhodanobacteraceae</taxon>
        <taxon>Luteibacter</taxon>
    </lineage>
</organism>
<comment type="caution">
    <text evidence="2">The sequence shown here is derived from an EMBL/GenBank/DDBJ whole genome shotgun (WGS) entry which is preliminary data.</text>
</comment>
<gene>
    <name evidence="2" type="ORF">EC912_10834</name>
</gene>
<keyword evidence="3" id="KW-1185">Reference proteome</keyword>
<reference evidence="2 3" key="1">
    <citation type="submission" date="2019-03" db="EMBL/GenBank/DDBJ databases">
        <title>Above-ground endophytic microbial communities from plants in different locations in the United States.</title>
        <authorList>
            <person name="Frank C."/>
        </authorList>
    </citation>
    <scope>NUCLEOTIDE SEQUENCE [LARGE SCALE GENOMIC DNA]</scope>
    <source>
        <strain evidence="2 3">LP_13_YM</strain>
    </source>
</reference>
<dbReference type="RefSeq" id="WP_132146166.1">
    <property type="nucleotide sequence ID" value="NZ_SMCS01000008.1"/>
</dbReference>
<evidence type="ECO:0000256" key="1">
    <source>
        <dbReference type="SAM" id="Phobius"/>
    </source>
</evidence>
<sequence>MVFAARKGVKRARPFAAWRIVTWLVMLLAAVGFVINVSGLMQIVEGMKTVTPEAAAAMPDARAAMAWATSYIVIAFVVIVMALAALRWRNWGRHGMRVVALVLLVWAAITAWISFGQWQQLGVVLAQPGFPQEAVAVVLKVRGTILASTVLKAVSVPVMAWLAWQLGRPAVRAQFAEPIA</sequence>
<dbReference type="AlphaFoldDB" id="A0A4R3YMI6"/>
<dbReference type="EMBL" id="SMCS01000008">
    <property type="protein sequence ID" value="TCV92043.1"/>
    <property type="molecule type" value="Genomic_DNA"/>
</dbReference>
<feature type="transmembrane region" description="Helical" evidence="1">
    <location>
        <begin position="98"/>
        <end position="115"/>
    </location>
</feature>